<name>A0A1G2ENG4_9BACT</name>
<comment type="caution">
    <text evidence="9">The sequence shown here is derived from an EMBL/GenBank/DDBJ whole genome shotgun (WGS) entry which is preliminary data.</text>
</comment>
<evidence type="ECO:0000256" key="4">
    <source>
        <dbReference type="ARBA" id="ARBA00022840"/>
    </source>
</evidence>
<proteinExistence type="inferred from homology"/>
<evidence type="ECO:0000256" key="6">
    <source>
        <dbReference type="ARBA" id="ARBA00023146"/>
    </source>
</evidence>
<accession>A0A1G2ENG4</accession>
<dbReference type="InterPro" id="IPR014729">
    <property type="entry name" value="Rossmann-like_a/b/a_fold"/>
</dbReference>
<evidence type="ECO:0000256" key="2">
    <source>
        <dbReference type="ARBA" id="ARBA00022598"/>
    </source>
</evidence>
<keyword evidence="3 7" id="KW-0547">Nucleotide-binding</keyword>
<evidence type="ECO:0000313" key="10">
    <source>
        <dbReference type="Proteomes" id="UP000177740"/>
    </source>
</evidence>
<comment type="similarity">
    <text evidence="7">Belongs to the class-I aminoacyl-tRNA synthetase family.</text>
</comment>
<reference evidence="9 10" key="1">
    <citation type="journal article" date="2016" name="Nat. Commun.">
        <title>Thousands of microbial genomes shed light on interconnected biogeochemical processes in an aquifer system.</title>
        <authorList>
            <person name="Anantharaman K."/>
            <person name="Brown C.T."/>
            <person name="Hug L.A."/>
            <person name="Sharon I."/>
            <person name="Castelle C.J."/>
            <person name="Probst A.J."/>
            <person name="Thomas B.C."/>
            <person name="Singh A."/>
            <person name="Wilkins M.J."/>
            <person name="Karaoz U."/>
            <person name="Brodie E.L."/>
            <person name="Williams K.H."/>
            <person name="Hubbard S.S."/>
            <person name="Banfield J.F."/>
        </authorList>
    </citation>
    <scope>NUCLEOTIDE SEQUENCE [LARGE SCALE GENOMIC DNA]</scope>
</reference>
<evidence type="ECO:0000256" key="3">
    <source>
        <dbReference type="ARBA" id="ARBA00022741"/>
    </source>
</evidence>
<gene>
    <name evidence="9" type="ORF">A2365_02185</name>
</gene>
<dbReference type="GO" id="GO:0004825">
    <property type="term" value="F:methionine-tRNA ligase activity"/>
    <property type="evidence" value="ECO:0007669"/>
    <property type="project" value="UniProtKB-EC"/>
</dbReference>
<feature type="domain" description="Methionyl/Leucyl tRNA synthetase" evidence="8">
    <location>
        <begin position="137"/>
        <end position="354"/>
    </location>
</feature>
<evidence type="ECO:0000259" key="8">
    <source>
        <dbReference type="Pfam" id="PF09334"/>
    </source>
</evidence>
<dbReference type="Proteomes" id="UP000177740">
    <property type="component" value="Unassembled WGS sequence"/>
</dbReference>
<evidence type="ECO:0000256" key="5">
    <source>
        <dbReference type="ARBA" id="ARBA00022917"/>
    </source>
</evidence>
<dbReference type="Pfam" id="PF09334">
    <property type="entry name" value="tRNA-synt_1g"/>
    <property type="match status" value="1"/>
</dbReference>
<dbReference type="InterPro" id="IPR033911">
    <property type="entry name" value="MetRS_core"/>
</dbReference>
<dbReference type="PRINTS" id="PR01041">
    <property type="entry name" value="TRNASYNTHMET"/>
</dbReference>
<dbReference type="GO" id="GO:0006431">
    <property type="term" value="P:methionyl-tRNA aminoacylation"/>
    <property type="evidence" value="ECO:0007669"/>
    <property type="project" value="InterPro"/>
</dbReference>
<dbReference type="STRING" id="1801677.A2365_02185"/>
<evidence type="ECO:0000313" key="9">
    <source>
        <dbReference type="EMBL" id="OGZ26921.1"/>
    </source>
</evidence>
<keyword evidence="6 7" id="KW-0030">Aminoacyl-tRNA synthetase</keyword>
<dbReference type="EMBL" id="MHMM01000013">
    <property type="protein sequence ID" value="OGZ26921.1"/>
    <property type="molecule type" value="Genomic_DNA"/>
</dbReference>
<organism evidence="9 10">
    <name type="scientific">Candidatus Nealsonbacteria bacterium RIFOXYB1_FULL_40_15</name>
    <dbReference type="NCBI Taxonomy" id="1801677"/>
    <lineage>
        <taxon>Bacteria</taxon>
        <taxon>Candidatus Nealsoniibacteriota</taxon>
    </lineage>
</organism>
<dbReference type="PANTHER" id="PTHR43326:SF1">
    <property type="entry name" value="METHIONINE--TRNA LIGASE, MITOCHONDRIAL"/>
    <property type="match status" value="1"/>
</dbReference>
<keyword evidence="5 7" id="KW-0648">Protein biosynthesis</keyword>
<dbReference type="EC" id="6.1.1.10" evidence="1"/>
<dbReference type="GO" id="GO:0005524">
    <property type="term" value="F:ATP binding"/>
    <property type="evidence" value="ECO:0007669"/>
    <property type="project" value="UniProtKB-KW"/>
</dbReference>
<dbReference type="InterPro" id="IPR023457">
    <property type="entry name" value="Met-tRNA_synth_2"/>
</dbReference>
<keyword evidence="2 7" id="KW-0436">Ligase</keyword>
<protein>
    <recommendedName>
        <fullName evidence="1">methionine--tRNA ligase</fullName>
        <ecNumber evidence="1">6.1.1.10</ecNumber>
    </recommendedName>
</protein>
<dbReference type="CDD" id="cd00814">
    <property type="entry name" value="MetRS_core"/>
    <property type="match status" value="1"/>
</dbReference>
<dbReference type="SUPFAM" id="SSF52374">
    <property type="entry name" value="Nucleotidylyl transferase"/>
    <property type="match status" value="1"/>
</dbReference>
<dbReference type="Gene3D" id="1.10.730.10">
    <property type="entry name" value="Isoleucyl-tRNA Synthetase, Domain 1"/>
    <property type="match status" value="1"/>
</dbReference>
<dbReference type="PANTHER" id="PTHR43326">
    <property type="entry name" value="METHIONYL-TRNA SYNTHETASE"/>
    <property type="match status" value="1"/>
</dbReference>
<dbReference type="InterPro" id="IPR015413">
    <property type="entry name" value="Methionyl/Leucyl_tRNA_Synth"/>
</dbReference>
<dbReference type="InterPro" id="IPR009080">
    <property type="entry name" value="tRNAsynth_Ia_anticodon-bd"/>
</dbReference>
<keyword evidence="4 7" id="KW-0067">ATP-binding</keyword>
<sequence length="461" mass="52913">MKYYITTSIPYANAFPHIGFALEIVQADVLARYNREGGKEVFFLTGTDEHGLKIKKAAEEKGLSAKEFTDQVSGKFRELCSVLNISNTDFIRTTDEKRHKPAVEEIWEKMVESGDIYKRKYKGYYCSGCEAFVTEKDLVDGKCPNHQKEPEFIEEENYFFRLSKYLPELKKRMVRIIPESRKKEVLGYIKNGIEDVSFSRSKDKYFGFEVPQDPSQYLYVWADALLNYVSGIGYSFDKAKFNFFWPADVHCIGKDILKFHALIWPAMLLSLGLEMPKSIFVHGFITSEGKKMSKSLGNVVDPFEIIEKYGSDALRYYLLREIPSAEDGDFSIERFKKRYDTELASGIGNLVSRVEALKKKTGFGKTPSGIIKKEVKKAELKRNKAVESFKFGEALKSIWELISFCDKYIEENRPWEGGDNADQTVSDLNFAVDKIGELVSIFLPESSEKIKNRQTPLFPRI</sequence>
<dbReference type="Gene3D" id="3.40.50.620">
    <property type="entry name" value="HUPs"/>
    <property type="match status" value="1"/>
</dbReference>
<dbReference type="AlphaFoldDB" id="A0A1G2ENG4"/>
<evidence type="ECO:0000256" key="1">
    <source>
        <dbReference type="ARBA" id="ARBA00012838"/>
    </source>
</evidence>
<dbReference type="SUPFAM" id="SSF47323">
    <property type="entry name" value="Anticodon-binding domain of a subclass of class I aminoacyl-tRNA synthetases"/>
    <property type="match status" value="1"/>
</dbReference>
<evidence type="ECO:0000256" key="7">
    <source>
        <dbReference type="RuleBase" id="RU363039"/>
    </source>
</evidence>
<dbReference type="Gene3D" id="2.170.220.10">
    <property type="match status" value="1"/>
</dbReference>